<reference evidence="2 3" key="1">
    <citation type="journal article" date="2013" name="Genome Biol. Evol.">
        <title>Complete genomes of two dipteran-associated spiroplasmas provided insights into the origin, dynamics, and impacts of viral invasion in spiroplasma.</title>
        <authorList>
            <person name="Ku C."/>
            <person name="Lo W.S."/>
            <person name="Chen L.L."/>
            <person name="Kuo C.H."/>
        </authorList>
    </citation>
    <scope>NUCLEOTIDE SEQUENCE [LARGE SCALE GENOMIC DNA]</scope>
    <source>
        <strain evidence="2">EA-1</strain>
    </source>
</reference>
<evidence type="ECO:0000313" key="3">
    <source>
        <dbReference type="Proteomes" id="UP000013963"/>
    </source>
</evidence>
<keyword evidence="1" id="KW-0812">Transmembrane</keyword>
<keyword evidence="1" id="KW-0472">Membrane</keyword>
<organism evidence="2 3">
    <name type="scientific">Spiroplasma syrphidicola EA-1</name>
    <dbReference type="NCBI Taxonomy" id="1276229"/>
    <lineage>
        <taxon>Bacteria</taxon>
        <taxon>Bacillati</taxon>
        <taxon>Mycoplasmatota</taxon>
        <taxon>Mollicutes</taxon>
        <taxon>Entomoplasmatales</taxon>
        <taxon>Spiroplasmataceae</taxon>
        <taxon>Spiroplasma</taxon>
    </lineage>
</organism>
<dbReference type="PATRIC" id="fig|1276229.3.peg.521"/>
<dbReference type="KEGG" id="ssyr:SSYRP_v1c05260"/>
<dbReference type="AlphaFoldDB" id="R4ULK4"/>
<proteinExistence type="predicted"/>
<dbReference type="STRING" id="1276229.SSYRP_v1c05260"/>
<gene>
    <name evidence="2" type="ORF">SSYRP_v1c05260</name>
</gene>
<keyword evidence="1" id="KW-1133">Transmembrane helix</keyword>
<dbReference type="RefSeq" id="WP_016340762.1">
    <property type="nucleotide sequence ID" value="NC_021284.1"/>
</dbReference>
<keyword evidence="3" id="KW-1185">Reference proteome</keyword>
<dbReference type="Proteomes" id="UP000013963">
    <property type="component" value="Chromosome"/>
</dbReference>
<evidence type="ECO:0000256" key="1">
    <source>
        <dbReference type="SAM" id="Phobius"/>
    </source>
</evidence>
<accession>R4ULK4</accession>
<dbReference type="NCBIfam" id="NF045889">
    <property type="entry name" value="ICE_Mbov_0396_TM"/>
    <property type="match status" value="1"/>
</dbReference>
<name>R4ULK4_9MOLU</name>
<protein>
    <submittedName>
        <fullName evidence="2">Uncharacterized protein</fullName>
    </submittedName>
</protein>
<dbReference type="HOGENOM" id="CLU_1874145_0_0_14"/>
<feature type="transmembrane region" description="Helical" evidence="1">
    <location>
        <begin position="6"/>
        <end position="27"/>
    </location>
</feature>
<feature type="transmembrane region" description="Helical" evidence="1">
    <location>
        <begin position="65"/>
        <end position="84"/>
    </location>
</feature>
<sequence length="136" mass="15202">MFSLFPLVFFFVNTIIVWFVSILNTIFGTTGVKIAETLYWAGNIHGGSGPVNDYMAPENIRDGSIIVEIFAVWFVLIAVAMLGLDLTQKIFELLFLFLISPLVMAGMVQDEEKRALTWKDMVLSKMLAASTTLFTP</sequence>
<evidence type="ECO:0000313" key="2">
    <source>
        <dbReference type="EMBL" id="AGM26116.1"/>
    </source>
</evidence>
<feature type="transmembrane region" description="Helical" evidence="1">
    <location>
        <begin position="90"/>
        <end position="108"/>
    </location>
</feature>
<dbReference type="EMBL" id="CP005078">
    <property type="protein sequence ID" value="AGM26116.1"/>
    <property type="molecule type" value="Genomic_DNA"/>
</dbReference>